<evidence type="ECO:0000259" key="9">
    <source>
        <dbReference type="PROSITE" id="PS50125"/>
    </source>
</evidence>
<evidence type="ECO:0000256" key="6">
    <source>
        <dbReference type="ARBA" id="ARBA00023239"/>
    </source>
</evidence>
<feature type="compositionally biased region" description="Basic and acidic residues" evidence="7">
    <location>
        <begin position="77"/>
        <end position="91"/>
    </location>
</feature>
<feature type="compositionally biased region" description="Basic and acidic residues" evidence="7">
    <location>
        <begin position="629"/>
        <end position="641"/>
    </location>
</feature>
<feature type="region of interest" description="Disordered" evidence="7">
    <location>
        <begin position="48"/>
        <end position="112"/>
    </location>
</feature>
<accession>A0A9N8HJH6</accession>
<feature type="domain" description="PDEase" evidence="10">
    <location>
        <begin position="946"/>
        <end position="1197"/>
    </location>
</feature>
<evidence type="ECO:0000313" key="11">
    <source>
        <dbReference type="EMBL" id="CAB9514585.1"/>
    </source>
</evidence>
<protein>
    <submittedName>
        <fullName evidence="11">Receptor-type guanylate cyclase gcy</fullName>
    </submittedName>
</protein>
<dbReference type="GO" id="GO:0005886">
    <property type="term" value="C:plasma membrane"/>
    <property type="evidence" value="ECO:0007669"/>
    <property type="project" value="TreeGrafter"/>
</dbReference>
<keyword evidence="5 8" id="KW-0472">Membrane</keyword>
<evidence type="ECO:0000256" key="4">
    <source>
        <dbReference type="ARBA" id="ARBA00022989"/>
    </source>
</evidence>
<evidence type="ECO:0000256" key="3">
    <source>
        <dbReference type="ARBA" id="ARBA00022741"/>
    </source>
</evidence>
<dbReference type="EMBL" id="CAICTM010000661">
    <property type="protein sequence ID" value="CAB9514585.1"/>
    <property type="molecule type" value="Genomic_DNA"/>
</dbReference>
<evidence type="ECO:0000313" key="12">
    <source>
        <dbReference type="Proteomes" id="UP001153069"/>
    </source>
</evidence>
<feature type="compositionally biased region" description="Low complexity" evidence="7">
    <location>
        <begin position="62"/>
        <end position="76"/>
    </location>
</feature>
<dbReference type="PANTHER" id="PTHR11920:SF335">
    <property type="entry name" value="GUANYLATE CYCLASE"/>
    <property type="match status" value="1"/>
</dbReference>
<feature type="region of interest" description="Disordered" evidence="7">
    <location>
        <begin position="1"/>
        <end position="24"/>
    </location>
</feature>
<feature type="domain" description="Guanylate cyclase" evidence="9">
    <location>
        <begin position="718"/>
        <end position="852"/>
    </location>
</feature>
<keyword evidence="12" id="KW-1185">Reference proteome</keyword>
<feature type="compositionally biased region" description="Basic residues" evidence="7">
    <location>
        <begin position="677"/>
        <end position="689"/>
    </location>
</feature>
<dbReference type="CDD" id="cd07302">
    <property type="entry name" value="CHD"/>
    <property type="match status" value="1"/>
</dbReference>
<dbReference type="Gene3D" id="1.10.1300.10">
    <property type="entry name" value="3'5'-cyclic nucleotide phosphodiesterase, catalytic domain"/>
    <property type="match status" value="1"/>
</dbReference>
<dbReference type="InterPro" id="IPR050401">
    <property type="entry name" value="Cyclic_nucleotide_synthase"/>
</dbReference>
<evidence type="ECO:0000259" key="10">
    <source>
        <dbReference type="PROSITE" id="PS51845"/>
    </source>
</evidence>
<feature type="transmembrane region" description="Helical" evidence="8">
    <location>
        <begin position="123"/>
        <end position="144"/>
    </location>
</feature>
<sequence length="1361" mass="153253">MTVQPAATTTPITEKSGDHSTSSALLSWSKSDLSLMFMMDGTTDDLSETLSGYHPDDPRVLSTQHTTSSSKSNSKSKMQEEARRKMQLHREEDDDLSVYSHLSNSGKNKANGNRLQENQKWHYFVEFLLVALGLSVTVATWIALAKAQETQQHQQFVLTATQIQDGVQDRSHRLREALQVQSQTLTDLSRAAQVEWPYYIPTSGSFRRQAQHVREEGRLQVLALAPLVQASERDVWNRFVQFHHGRRNDTAMPVYYYDNGKPTPFQDQPPQALEQEEQSQDLVLEQEETAVSKAVLADEHSNQTAPPSTLHAPLWLMSPAPVEPAVYNYDILSSNDAQQLLQAMEQAPQGQAVISKILDFSHLSRQAYQLDNGTQSSVYPHSLTFQPVYEQAISTSNSNQPVAILFGIMYWHSYINNLLPSETKGIMAEFQNNCGQSIRYRLDGDTIIFVGQGDASKTTFTDFDKTGYPYYSISFFHPPEPPSSNNINDCQYTLYVYPTDEFFQDSSSNQAVVYTVVFAVLFVVTAILVLYAIRRMDKGKNEALNYAFEANNIIASMFPNSSFSFGLGQHNHAGASSSWFGNWGGATSAKQKELDMEEFGGLCGMNISNHSRRAPIGGRRRTKKQANHIQEEPSEQRRTSYDERIVQFEASCASLDCGDFSGNKSIASSKATLSSSRTRKKHNKLKARQKLQANKGDQAWDDTPLGSRPIADLFPEATVLFADIVGFTAWSSSREPHHVFELLESIYHTFDDIARKRCVFKVDTVGDCYCCVTGVPLPRDDHAVIMAEFAREILVAFDVVTSTLEVQLGPETGDLCMRVGVHSGPVTAGVLRGDRSRFQIFGSTVSRTAKIEAEGEPGRIVISKETADLLAADGKSAWFLNRDNSLEGGGTTLYTYWLDPRKEDCEALDLKRTGAHPALLRAANLIQKMDENCLIKTVHQRQVDWIVDQMEKLLKQVIVQRRQLEEAVEKKPGKDGPVIIPQAAIAQSEVCVFDEVREVIPMPTFDAMTALEIKEADDIELSPDVLWQLHDFVTSISTMYRANPFHNFEHASHVTMSVVKLLSRVVCPTDYSAHDADNSKTAPGMLRSSKSKNKLELHDFSYGISSDPLTQFAVVFGALIHDVDHVGVSNAQLVKEGSRLARIYKSQSVAEQNSVNIAWDLLMDPAFEALRRCIYTNSHEFDRFRATVVNVVMATDIVDKDLKNLRNARWEKAFSKQEGEEYTKEDNDRKATIVLEHLIQASDISHTMQHWHVYQKWNHKLFRELYIAHIKGRMGGNPADFWYKGEIGFFDFYIIPLAKKLRDCGVFGVSCDEFLNYALENRAQWEKDGADVVKKLIHQVENDKDIIALKLKYNFVEQPKD</sequence>
<feature type="region of interest" description="Disordered" evidence="7">
    <location>
        <begin position="671"/>
        <end position="702"/>
    </location>
</feature>
<evidence type="ECO:0000256" key="2">
    <source>
        <dbReference type="ARBA" id="ARBA00022692"/>
    </source>
</evidence>
<dbReference type="InterPro" id="IPR036971">
    <property type="entry name" value="PDEase_catalytic_dom_sf"/>
</dbReference>
<name>A0A9N8HJH6_9STRA</name>
<dbReference type="PROSITE" id="PS50125">
    <property type="entry name" value="GUANYLATE_CYCLASE_2"/>
    <property type="match status" value="1"/>
</dbReference>
<dbReference type="GO" id="GO:0035556">
    <property type="term" value="P:intracellular signal transduction"/>
    <property type="evidence" value="ECO:0007669"/>
    <property type="project" value="InterPro"/>
</dbReference>
<dbReference type="GO" id="GO:0001653">
    <property type="term" value="F:peptide receptor activity"/>
    <property type="evidence" value="ECO:0007669"/>
    <property type="project" value="TreeGrafter"/>
</dbReference>
<dbReference type="PANTHER" id="PTHR11920">
    <property type="entry name" value="GUANYLYL CYCLASE"/>
    <property type="match status" value="1"/>
</dbReference>
<dbReference type="InterPro" id="IPR002073">
    <property type="entry name" value="PDEase_catalytic_dom"/>
</dbReference>
<keyword evidence="4 8" id="KW-1133">Transmembrane helix</keyword>
<dbReference type="InterPro" id="IPR029787">
    <property type="entry name" value="Nucleotide_cyclase"/>
</dbReference>
<dbReference type="GO" id="GO:0007168">
    <property type="term" value="P:receptor guanylyl cyclase signaling pathway"/>
    <property type="evidence" value="ECO:0007669"/>
    <property type="project" value="TreeGrafter"/>
</dbReference>
<dbReference type="GO" id="GO:0004114">
    <property type="term" value="F:3',5'-cyclic-nucleotide phosphodiesterase activity"/>
    <property type="evidence" value="ECO:0007669"/>
    <property type="project" value="InterPro"/>
</dbReference>
<dbReference type="InterPro" id="IPR001054">
    <property type="entry name" value="A/G_cyclase"/>
</dbReference>
<gene>
    <name evidence="11" type="ORF">SEMRO_662_G183400.1</name>
</gene>
<dbReference type="Gene3D" id="3.30.70.1230">
    <property type="entry name" value="Nucleotide cyclase"/>
    <property type="match status" value="1"/>
</dbReference>
<dbReference type="SUPFAM" id="SSF55073">
    <property type="entry name" value="Nucleotide cyclase"/>
    <property type="match status" value="1"/>
</dbReference>
<evidence type="ECO:0000256" key="1">
    <source>
        <dbReference type="ARBA" id="ARBA00004370"/>
    </source>
</evidence>
<dbReference type="GO" id="GO:0000166">
    <property type="term" value="F:nucleotide binding"/>
    <property type="evidence" value="ECO:0007669"/>
    <property type="project" value="UniProtKB-KW"/>
</dbReference>
<proteinExistence type="predicted"/>
<feature type="compositionally biased region" description="Polar residues" evidence="7">
    <location>
        <begin position="1"/>
        <end position="13"/>
    </location>
</feature>
<feature type="transmembrane region" description="Helical" evidence="8">
    <location>
        <begin position="511"/>
        <end position="533"/>
    </location>
</feature>
<comment type="caution">
    <text evidence="11">The sequence shown here is derived from an EMBL/GenBank/DDBJ whole genome shotgun (WGS) entry which is preliminary data.</text>
</comment>
<dbReference type="Pfam" id="PF00211">
    <property type="entry name" value="Guanylate_cyc"/>
    <property type="match status" value="1"/>
</dbReference>
<keyword evidence="3" id="KW-0547">Nucleotide-binding</keyword>
<keyword evidence="11" id="KW-0675">Receptor</keyword>
<dbReference type="PROSITE" id="PS51845">
    <property type="entry name" value="PDEASE_I_2"/>
    <property type="match status" value="1"/>
</dbReference>
<evidence type="ECO:0000256" key="8">
    <source>
        <dbReference type="SAM" id="Phobius"/>
    </source>
</evidence>
<dbReference type="SMART" id="SM00471">
    <property type="entry name" value="HDc"/>
    <property type="match status" value="1"/>
</dbReference>
<dbReference type="GO" id="GO:0004016">
    <property type="term" value="F:adenylate cyclase activity"/>
    <property type="evidence" value="ECO:0007669"/>
    <property type="project" value="TreeGrafter"/>
</dbReference>
<feature type="compositionally biased region" description="Polar residues" evidence="7">
    <location>
        <begin position="100"/>
        <end position="112"/>
    </location>
</feature>
<evidence type="ECO:0000256" key="5">
    <source>
        <dbReference type="ARBA" id="ARBA00023136"/>
    </source>
</evidence>
<comment type="subcellular location">
    <subcellularLocation>
        <location evidence="1">Membrane</location>
    </subcellularLocation>
</comment>
<keyword evidence="2 8" id="KW-0812">Transmembrane</keyword>
<dbReference type="SUPFAM" id="SSF109604">
    <property type="entry name" value="HD-domain/PDEase-like"/>
    <property type="match status" value="1"/>
</dbReference>
<evidence type="ECO:0000256" key="7">
    <source>
        <dbReference type="SAM" id="MobiDB-lite"/>
    </source>
</evidence>
<dbReference type="GO" id="GO:0004383">
    <property type="term" value="F:guanylate cyclase activity"/>
    <property type="evidence" value="ECO:0007669"/>
    <property type="project" value="TreeGrafter"/>
</dbReference>
<reference evidence="11" key="1">
    <citation type="submission" date="2020-06" db="EMBL/GenBank/DDBJ databases">
        <authorList>
            <consortium name="Plant Systems Biology data submission"/>
        </authorList>
    </citation>
    <scope>NUCLEOTIDE SEQUENCE</scope>
    <source>
        <strain evidence="11">D6</strain>
    </source>
</reference>
<keyword evidence="6" id="KW-0456">Lyase</keyword>
<dbReference type="Pfam" id="PF00233">
    <property type="entry name" value="PDEase_I"/>
    <property type="match status" value="1"/>
</dbReference>
<dbReference type="InterPro" id="IPR003607">
    <property type="entry name" value="HD/PDEase_dom"/>
</dbReference>
<dbReference type="Proteomes" id="UP001153069">
    <property type="component" value="Unassembled WGS sequence"/>
</dbReference>
<dbReference type="SMART" id="SM00044">
    <property type="entry name" value="CYCc"/>
    <property type="match status" value="1"/>
</dbReference>
<feature type="region of interest" description="Disordered" evidence="7">
    <location>
        <begin position="610"/>
        <end position="641"/>
    </location>
</feature>
<feature type="compositionally biased region" description="Basic residues" evidence="7">
    <location>
        <begin position="610"/>
        <end position="626"/>
    </location>
</feature>
<organism evidence="11 12">
    <name type="scientific">Seminavis robusta</name>
    <dbReference type="NCBI Taxonomy" id="568900"/>
    <lineage>
        <taxon>Eukaryota</taxon>
        <taxon>Sar</taxon>
        <taxon>Stramenopiles</taxon>
        <taxon>Ochrophyta</taxon>
        <taxon>Bacillariophyta</taxon>
        <taxon>Bacillariophyceae</taxon>
        <taxon>Bacillariophycidae</taxon>
        <taxon>Naviculales</taxon>
        <taxon>Naviculaceae</taxon>
        <taxon>Seminavis</taxon>
    </lineage>
</organism>